<evidence type="ECO:0000256" key="8">
    <source>
        <dbReference type="PROSITE-ProRule" id="PRU00042"/>
    </source>
</evidence>
<evidence type="ECO:0000259" key="11">
    <source>
        <dbReference type="PROSITE" id="PS51915"/>
    </source>
</evidence>
<dbReference type="SUPFAM" id="SSF57716">
    <property type="entry name" value="Glucocorticoid receptor-like (DNA-binding domain)"/>
    <property type="match status" value="1"/>
</dbReference>
<dbReference type="InterPro" id="IPR036236">
    <property type="entry name" value="Znf_C2H2_sf"/>
</dbReference>
<dbReference type="PROSITE" id="PS51915">
    <property type="entry name" value="ZAD"/>
    <property type="match status" value="1"/>
</dbReference>
<feature type="binding site" evidence="9">
    <location>
        <position position="4"/>
    </location>
    <ligand>
        <name>Zn(2+)</name>
        <dbReference type="ChEBI" id="CHEBI:29105"/>
    </ligand>
</feature>
<dbReference type="GO" id="GO:0000977">
    <property type="term" value="F:RNA polymerase II transcription regulatory region sequence-specific DNA binding"/>
    <property type="evidence" value="ECO:0007669"/>
    <property type="project" value="TreeGrafter"/>
</dbReference>
<dbReference type="Pfam" id="PF00096">
    <property type="entry name" value="zf-C2H2"/>
    <property type="match status" value="1"/>
</dbReference>
<dbReference type="GO" id="GO:0000122">
    <property type="term" value="P:negative regulation of transcription by RNA polymerase II"/>
    <property type="evidence" value="ECO:0007669"/>
    <property type="project" value="UniProtKB-ARBA"/>
</dbReference>
<comment type="subcellular location">
    <subcellularLocation>
        <location evidence="1">Nucleus</location>
    </subcellularLocation>
</comment>
<name>U5EP07_9DIPT</name>
<keyword evidence="5 9" id="KW-0862">Zinc</keyword>
<dbReference type="PANTHER" id="PTHR14196:SF12">
    <property type="entry name" value="ZINC FINGER PROTEIN 208-LIKE"/>
    <property type="match status" value="1"/>
</dbReference>
<dbReference type="PROSITE" id="PS50157">
    <property type="entry name" value="ZINC_FINGER_C2H2_2"/>
    <property type="match status" value="1"/>
</dbReference>
<evidence type="ECO:0000256" key="9">
    <source>
        <dbReference type="PROSITE-ProRule" id="PRU01263"/>
    </source>
</evidence>
<keyword evidence="3" id="KW-0677">Repeat</keyword>
<evidence type="ECO:0000259" key="10">
    <source>
        <dbReference type="PROSITE" id="PS50157"/>
    </source>
</evidence>
<dbReference type="PANTHER" id="PTHR14196">
    <property type="entry name" value="ODD-SKIPPED - RELATED"/>
    <property type="match status" value="1"/>
</dbReference>
<evidence type="ECO:0000256" key="5">
    <source>
        <dbReference type="ARBA" id="ARBA00022833"/>
    </source>
</evidence>
<dbReference type="InterPro" id="IPR050717">
    <property type="entry name" value="C2H2-ZF_Transcription_Reg"/>
</dbReference>
<dbReference type="SMART" id="SM00868">
    <property type="entry name" value="zf-AD"/>
    <property type="match status" value="1"/>
</dbReference>
<dbReference type="SUPFAM" id="SSF57667">
    <property type="entry name" value="beta-beta-alpha zinc fingers"/>
    <property type="match status" value="1"/>
</dbReference>
<evidence type="ECO:0000313" key="12">
    <source>
        <dbReference type="EMBL" id="JAB54945.1"/>
    </source>
</evidence>
<dbReference type="PROSITE" id="PS00028">
    <property type="entry name" value="ZINC_FINGER_C2H2_1"/>
    <property type="match status" value="1"/>
</dbReference>
<dbReference type="GO" id="GO:0008270">
    <property type="term" value="F:zinc ion binding"/>
    <property type="evidence" value="ECO:0007669"/>
    <property type="project" value="UniProtKB-UniRule"/>
</dbReference>
<dbReference type="Gene3D" id="3.40.1800.20">
    <property type="match status" value="1"/>
</dbReference>
<reference evidence="12" key="1">
    <citation type="journal article" date="2014" name="Insect Biochem. Mol. Biol.">
        <title>An insight into the sialome of the frog biting fly, Corethrella appendiculata.</title>
        <authorList>
            <person name="Ribeiro J.M.C."/>
            <person name="Chagas A.C."/>
            <person name="Pham V.M."/>
            <person name="Lounibos L.P."/>
            <person name="Calvo E."/>
        </authorList>
    </citation>
    <scope>NUCLEOTIDE SEQUENCE</scope>
    <source>
        <tissue evidence="12">Salivary glands</tissue>
    </source>
</reference>
<evidence type="ECO:0000256" key="6">
    <source>
        <dbReference type="ARBA" id="ARBA00023125"/>
    </source>
</evidence>
<keyword evidence="6" id="KW-0238">DNA-binding</keyword>
<dbReference type="InterPro" id="IPR013087">
    <property type="entry name" value="Znf_C2H2_type"/>
</dbReference>
<dbReference type="EMBL" id="GANO01004926">
    <property type="protein sequence ID" value="JAB54945.1"/>
    <property type="molecule type" value="mRNA"/>
</dbReference>
<accession>U5EP07</accession>
<protein>
    <submittedName>
        <fullName evidence="12">Putative c2h2-type zn-finger protein</fullName>
    </submittedName>
</protein>
<dbReference type="SMART" id="SM00355">
    <property type="entry name" value="ZnF_C2H2"/>
    <property type="match status" value="2"/>
</dbReference>
<keyword evidence="4 8" id="KW-0863">Zinc-finger</keyword>
<organism evidence="12">
    <name type="scientific">Corethrella appendiculata</name>
    <dbReference type="NCBI Taxonomy" id="1370023"/>
    <lineage>
        <taxon>Eukaryota</taxon>
        <taxon>Metazoa</taxon>
        <taxon>Ecdysozoa</taxon>
        <taxon>Arthropoda</taxon>
        <taxon>Hexapoda</taxon>
        <taxon>Insecta</taxon>
        <taxon>Pterygota</taxon>
        <taxon>Neoptera</taxon>
        <taxon>Endopterygota</taxon>
        <taxon>Diptera</taxon>
        <taxon>Nematocera</taxon>
        <taxon>Culicoidea</taxon>
        <taxon>Chaoboridae</taxon>
        <taxon>Corethrella</taxon>
    </lineage>
</organism>
<dbReference type="GO" id="GO:0005634">
    <property type="term" value="C:nucleus"/>
    <property type="evidence" value="ECO:0007669"/>
    <property type="project" value="UniProtKB-SubCell"/>
</dbReference>
<evidence type="ECO:0000256" key="2">
    <source>
        <dbReference type="ARBA" id="ARBA00022723"/>
    </source>
</evidence>
<proteinExistence type="evidence at transcript level"/>
<evidence type="ECO:0000256" key="1">
    <source>
        <dbReference type="ARBA" id="ARBA00004123"/>
    </source>
</evidence>
<feature type="binding site" evidence="9">
    <location>
        <position position="54"/>
    </location>
    <ligand>
        <name>Zn(2+)</name>
        <dbReference type="ChEBI" id="CHEBI:29105"/>
    </ligand>
</feature>
<feature type="domain" description="ZAD" evidence="11">
    <location>
        <begin position="2"/>
        <end position="78"/>
    </location>
</feature>
<dbReference type="FunFam" id="3.30.160.60:FF:001465">
    <property type="entry name" value="Zinc finger protein 560"/>
    <property type="match status" value="1"/>
</dbReference>
<feature type="domain" description="C2H2-type" evidence="10">
    <location>
        <begin position="150"/>
        <end position="177"/>
    </location>
</feature>
<keyword evidence="7" id="KW-0539">Nucleus</keyword>
<feature type="non-terminal residue" evidence="12">
    <location>
        <position position="1"/>
    </location>
</feature>
<dbReference type="Gene3D" id="3.30.160.60">
    <property type="entry name" value="Classic Zinc Finger"/>
    <property type="match status" value="2"/>
</dbReference>
<sequence length="219" mass="25006">NRICRLCSTINGNMELLFHQSGEINDDLLNNVNEFLGINLTPCEKYLSGICDVCKYRLEQANSFKTECLSNINKFDEGNDIKPQIHMEIVQAEELPNNVIIINDENFLNKVSEESPKPVTSKNGFVLTQEMEEEIETAIQMRRDQQKKEFKCTHCGRAFGRLAWLQTHENTHTGARPFSCKICSKSYACAGSLYKHRISCLRKEHKKNLAESNASTVEN</sequence>
<evidence type="ECO:0000256" key="3">
    <source>
        <dbReference type="ARBA" id="ARBA00022737"/>
    </source>
</evidence>
<dbReference type="AlphaFoldDB" id="U5EP07"/>
<dbReference type="InterPro" id="IPR012934">
    <property type="entry name" value="Znf_AD"/>
</dbReference>
<evidence type="ECO:0000256" key="4">
    <source>
        <dbReference type="ARBA" id="ARBA00022771"/>
    </source>
</evidence>
<dbReference type="GO" id="GO:0000981">
    <property type="term" value="F:DNA-binding transcription factor activity, RNA polymerase II-specific"/>
    <property type="evidence" value="ECO:0007669"/>
    <property type="project" value="TreeGrafter"/>
</dbReference>
<keyword evidence="2 9" id="KW-0479">Metal-binding</keyword>
<evidence type="ECO:0000256" key="7">
    <source>
        <dbReference type="ARBA" id="ARBA00023242"/>
    </source>
</evidence>
<feature type="binding site" evidence="9">
    <location>
        <position position="7"/>
    </location>
    <ligand>
        <name>Zn(2+)</name>
        <dbReference type="ChEBI" id="CHEBI:29105"/>
    </ligand>
</feature>
<dbReference type="Pfam" id="PF07776">
    <property type="entry name" value="zf-AD"/>
    <property type="match status" value="1"/>
</dbReference>
<feature type="binding site" evidence="9">
    <location>
        <position position="51"/>
    </location>
    <ligand>
        <name>Zn(2+)</name>
        <dbReference type="ChEBI" id="CHEBI:29105"/>
    </ligand>
</feature>